<evidence type="ECO:0000256" key="5">
    <source>
        <dbReference type="ARBA" id="ARBA00022842"/>
    </source>
</evidence>
<dbReference type="Proteomes" id="UP001255246">
    <property type="component" value="Unassembled WGS sequence"/>
</dbReference>
<evidence type="ECO:0000256" key="7">
    <source>
        <dbReference type="ARBA" id="ARBA00023150"/>
    </source>
</evidence>
<accession>A0ABU3ADH4</accession>
<dbReference type="InterPro" id="IPR013482">
    <property type="entry name" value="Molybde_CF_guanTrfase"/>
</dbReference>
<sequence>MGKTKLYGLILSGGKSTRMGNDKGLITYYDGIPQREYMYQLAEQVCDKTFLSIRSEQEDQLQNKFDAILDEDEYRGPLNGILSAHKAYPKIAWLVLACDLPLLNQKSLRNLVVQRDTNKAATAYATKESGLPEPLAAIWEPFGLQKAIAYMQTAGSSCPRKFLINSDVKLIFPKTDEVLFNANSLSEYEFAKSKVEDE</sequence>
<evidence type="ECO:0000313" key="9">
    <source>
        <dbReference type="EMBL" id="MDT0607562.1"/>
    </source>
</evidence>
<keyword evidence="4" id="KW-0547">Nucleotide-binding</keyword>
<dbReference type="InterPro" id="IPR025877">
    <property type="entry name" value="MobA-like_NTP_Trfase"/>
</dbReference>
<evidence type="ECO:0000256" key="1">
    <source>
        <dbReference type="ARBA" id="ARBA00022490"/>
    </source>
</evidence>
<dbReference type="CDD" id="cd02503">
    <property type="entry name" value="MobA"/>
    <property type="match status" value="1"/>
</dbReference>
<keyword evidence="1" id="KW-0963">Cytoplasm</keyword>
<reference evidence="9 10" key="1">
    <citation type="submission" date="2023-09" db="EMBL/GenBank/DDBJ databases">
        <authorList>
            <person name="Rey-Velasco X."/>
        </authorList>
    </citation>
    <scope>NUCLEOTIDE SEQUENCE [LARGE SCALE GENOMIC DNA]</scope>
    <source>
        <strain evidence="9 10">F388</strain>
    </source>
</reference>
<evidence type="ECO:0000256" key="6">
    <source>
        <dbReference type="ARBA" id="ARBA00023134"/>
    </source>
</evidence>
<evidence type="ECO:0000256" key="3">
    <source>
        <dbReference type="ARBA" id="ARBA00022723"/>
    </source>
</evidence>
<dbReference type="EMBL" id="JAVRHR010000002">
    <property type="protein sequence ID" value="MDT0607562.1"/>
    <property type="molecule type" value="Genomic_DNA"/>
</dbReference>
<feature type="domain" description="MobA-like NTP transferase" evidence="8">
    <location>
        <begin position="8"/>
        <end position="151"/>
    </location>
</feature>
<dbReference type="PANTHER" id="PTHR19136">
    <property type="entry name" value="MOLYBDENUM COFACTOR GUANYLYLTRANSFERASE"/>
    <property type="match status" value="1"/>
</dbReference>
<dbReference type="Pfam" id="PF12804">
    <property type="entry name" value="NTP_transf_3"/>
    <property type="match status" value="1"/>
</dbReference>
<keyword evidence="2 9" id="KW-0808">Transferase</keyword>
<dbReference type="Gene3D" id="3.90.550.10">
    <property type="entry name" value="Spore Coat Polysaccharide Biosynthesis Protein SpsA, Chain A"/>
    <property type="match status" value="1"/>
</dbReference>
<dbReference type="InterPro" id="IPR029044">
    <property type="entry name" value="Nucleotide-diphossugar_trans"/>
</dbReference>
<proteinExistence type="predicted"/>
<dbReference type="RefSeq" id="WP_311351391.1">
    <property type="nucleotide sequence ID" value="NZ_JAVRHR010000002.1"/>
</dbReference>
<keyword evidence="10" id="KW-1185">Reference proteome</keyword>
<dbReference type="PANTHER" id="PTHR19136:SF81">
    <property type="entry name" value="MOLYBDENUM COFACTOR GUANYLYLTRANSFERASE"/>
    <property type="match status" value="1"/>
</dbReference>
<dbReference type="GO" id="GO:0016740">
    <property type="term" value="F:transferase activity"/>
    <property type="evidence" value="ECO:0007669"/>
    <property type="project" value="UniProtKB-KW"/>
</dbReference>
<keyword evidence="7" id="KW-0501">Molybdenum cofactor biosynthesis</keyword>
<organism evidence="9 10">
    <name type="scientific">Croceitalea rosinachiae</name>
    <dbReference type="NCBI Taxonomy" id="3075596"/>
    <lineage>
        <taxon>Bacteria</taxon>
        <taxon>Pseudomonadati</taxon>
        <taxon>Bacteroidota</taxon>
        <taxon>Flavobacteriia</taxon>
        <taxon>Flavobacteriales</taxon>
        <taxon>Flavobacteriaceae</taxon>
        <taxon>Croceitalea</taxon>
    </lineage>
</organism>
<gene>
    <name evidence="9" type="ORF">RM706_10995</name>
</gene>
<evidence type="ECO:0000256" key="2">
    <source>
        <dbReference type="ARBA" id="ARBA00022679"/>
    </source>
</evidence>
<evidence type="ECO:0000256" key="4">
    <source>
        <dbReference type="ARBA" id="ARBA00022741"/>
    </source>
</evidence>
<keyword evidence="3" id="KW-0479">Metal-binding</keyword>
<evidence type="ECO:0000313" key="10">
    <source>
        <dbReference type="Proteomes" id="UP001255246"/>
    </source>
</evidence>
<comment type="caution">
    <text evidence="9">The sequence shown here is derived from an EMBL/GenBank/DDBJ whole genome shotgun (WGS) entry which is preliminary data.</text>
</comment>
<protein>
    <submittedName>
        <fullName evidence="9">NTP transferase domain-containing protein</fullName>
    </submittedName>
</protein>
<dbReference type="SUPFAM" id="SSF53448">
    <property type="entry name" value="Nucleotide-diphospho-sugar transferases"/>
    <property type="match status" value="1"/>
</dbReference>
<keyword evidence="5" id="KW-0460">Magnesium</keyword>
<evidence type="ECO:0000259" key="8">
    <source>
        <dbReference type="Pfam" id="PF12804"/>
    </source>
</evidence>
<keyword evidence="6" id="KW-0342">GTP-binding</keyword>
<name>A0ABU3ADH4_9FLAO</name>